<dbReference type="Proteomes" id="UP000789570">
    <property type="component" value="Unassembled WGS sequence"/>
</dbReference>
<protein>
    <submittedName>
        <fullName evidence="1">5604_t:CDS:1</fullName>
    </submittedName>
</protein>
<dbReference type="OrthoDB" id="2304312at2759"/>
<gene>
    <name evidence="1" type="ORF">FCALED_LOCUS11334</name>
</gene>
<dbReference type="AlphaFoldDB" id="A0A9N9DX32"/>
<keyword evidence="2" id="KW-1185">Reference proteome</keyword>
<feature type="non-terminal residue" evidence="1">
    <location>
        <position position="109"/>
    </location>
</feature>
<evidence type="ECO:0000313" key="2">
    <source>
        <dbReference type="Proteomes" id="UP000789570"/>
    </source>
</evidence>
<organism evidence="1 2">
    <name type="scientific">Funneliformis caledonium</name>
    <dbReference type="NCBI Taxonomy" id="1117310"/>
    <lineage>
        <taxon>Eukaryota</taxon>
        <taxon>Fungi</taxon>
        <taxon>Fungi incertae sedis</taxon>
        <taxon>Mucoromycota</taxon>
        <taxon>Glomeromycotina</taxon>
        <taxon>Glomeromycetes</taxon>
        <taxon>Glomerales</taxon>
        <taxon>Glomeraceae</taxon>
        <taxon>Funneliformis</taxon>
    </lineage>
</organism>
<dbReference type="EMBL" id="CAJVPQ010004693">
    <property type="protein sequence ID" value="CAG8656522.1"/>
    <property type="molecule type" value="Genomic_DNA"/>
</dbReference>
<sequence length="109" mass="12870">DVSARAFPVKIDKEETIVEIPDDNDEKLAILKKLFLPYIIHFFTIKEIIKVVIISSMYPSYIRQDNFDSEQTRFAGKNILYLYRDRVHDNEQVILIAIYESFGDIIDFH</sequence>
<evidence type="ECO:0000313" key="1">
    <source>
        <dbReference type="EMBL" id="CAG8656522.1"/>
    </source>
</evidence>
<name>A0A9N9DX32_9GLOM</name>
<comment type="caution">
    <text evidence="1">The sequence shown here is derived from an EMBL/GenBank/DDBJ whole genome shotgun (WGS) entry which is preliminary data.</text>
</comment>
<proteinExistence type="predicted"/>
<accession>A0A9N9DX32</accession>
<reference evidence="1" key="1">
    <citation type="submission" date="2021-06" db="EMBL/GenBank/DDBJ databases">
        <authorList>
            <person name="Kallberg Y."/>
            <person name="Tangrot J."/>
            <person name="Rosling A."/>
        </authorList>
    </citation>
    <scope>NUCLEOTIDE SEQUENCE</scope>
    <source>
        <strain evidence="1">UK204</strain>
    </source>
</reference>